<dbReference type="GO" id="GO:0003723">
    <property type="term" value="F:RNA binding"/>
    <property type="evidence" value="ECO:0007669"/>
    <property type="project" value="UniProtKB-UniRule"/>
</dbReference>
<organism evidence="4 5">
    <name type="scientific">Apatococcus lobatus</name>
    <dbReference type="NCBI Taxonomy" id="904363"/>
    <lineage>
        <taxon>Eukaryota</taxon>
        <taxon>Viridiplantae</taxon>
        <taxon>Chlorophyta</taxon>
        <taxon>core chlorophytes</taxon>
        <taxon>Trebouxiophyceae</taxon>
        <taxon>Chlorellales</taxon>
        <taxon>Chlorellaceae</taxon>
        <taxon>Apatococcus</taxon>
    </lineage>
</organism>
<accession>A0AAW1S2R6</accession>
<feature type="domain" description="RRM" evidence="3">
    <location>
        <begin position="185"/>
        <end position="260"/>
    </location>
</feature>
<comment type="caution">
    <text evidence="4">The sequence shown here is derived from an EMBL/GenBank/DDBJ whole genome shotgun (WGS) entry which is preliminary data.</text>
</comment>
<feature type="region of interest" description="Disordered" evidence="2">
    <location>
        <begin position="356"/>
        <end position="401"/>
    </location>
</feature>
<dbReference type="EMBL" id="JALJOS010000004">
    <property type="protein sequence ID" value="KAK9840379.1"/>
    <property type="molecule type" value="Genomic_DNA"/>
</dbReference>
<dbReference type="CDD" id="cd12460">
    <property type="entry name" value="RRM2_CID8_like"/>
    <property type="match status" value="1"/>
</dbReference>
<dbReference type="PROSITE" id="PS50102">
    <property type="entry name" value="RRM"/>
    <property type="match status" value="2"/>
</dbReference>
<evidence type="ECO:0000313" key="5">
    <source>
        <dbReference type="Proteomes" id="UP001438707"/>
    </source>
</evidence>
<dbReference type="SUPFAM" id="SSF54928">
    <property type="entry name" value="RNA-binding domain, RBD"/>
    <property type="match status" value="2"/>
</dbReference>
<feature type="domain" description="RRM" evidence="3">
    <location>
        <begin position="282"/>
        <end position="358"/>
    </location>
</feature>
<keyword evidence="5" id="KW-1185">Reference proteome</keyword>
<keyword evidence="1" id="KW-0694">RNA-binding</keyword>
<gene>
    <name evidence="4" type="ORF">WJX74_008812</name>
</gene>
<feature type="compositionally biased region" description="Low complexity" evidence="2">
    <location>
        <begin position="109"/>
        <end position="124"/>
    </location>
</feature>
<proteinExistence type="predicted"/>
<feature type="compositionally biased region" description="Low complexity" evidence="2">
    <location>
        <begin position="388"/>
        <end position="401"/>
    </location>
</feature>
<dbReference type="SMART" id="SM00360">
    <property type="entry name" value="RRM"/>
    <property type="match status" value="2"/>
</dbReference>
<dbReference type="AlphaFoldDB" id="A0AAW1S2R6"/>
<dbReference type="InterPro" id="IPR000504">
    <property type="entry name" value="RRM_dom"/>
</dbReference>
<dbReference type="Proteomes" id="UP001438707">
    <property type="component" value="Unassembled WGS sequence"/>
</dbReference>
<dbReference type="PANTHER" id="PTHR32343:SF22">
    <property type="entry name" value="LD29830P"/>
    <property type="match status" value="1"/>
</dbReference>
<dbReference type="Pfam" id="PF07145">
    <property type="entry name" value="PAM2"/>
    <property type="match status" value="1"/>
</dbReference>
<protein>
    <recommendedName>
        <fullName evidence="3">RRM domain-containing protein</fullName>
    </recommendedName>
</protein>
<reference evidence="4 5" key="1">
    <citation type="journal article" date="2024" name="Nat. Commun.">
        <title>Phylogenomics reveals the evolutionary origins of lichenization in chlorophyte algae.</title>
        <authorList>
            <person name="Puginier C."/>
            <person name="Libourel C."/>
            <person name="Otte J."/>
            <person name="Skaloud P."/>
            <person name="Haon M."/>
            <person name="Grisel S."/>
            <person name="Petersen M."/>
            <person name="Berrin J.G."/>
            <person name="Delaux P.M."/>
            <person name="Dal Grande F."/>
            <person name="Keller J."/>
        </authorList>
    </citation>
    <scope>NUCLEOTIDE SEQUENCE [LARGE SCALE GENOMIC DNA]</scope>
    <source>
        <strain evidence="4 5">SAG 2145</strain>
    </source>
</reference>
<sequence length="401" mass="43434">MAPHSSLSGSPGWTVGPAGFTSSGLMDSPARAAFAGHISDYPPAPAFTSYVPSPFLPAEGFSYPAGILPGKAFAGSLENPGSGFIKPMFVATSGHIYQTANTRVHDAPHPSASAPPSYRQSGGESLDEKLESLSLNPQAKEFVPPASSQGPERQRKQASAFAERPGATGRRKFTMQRQLNLKVKRTIYICDIDQSVTEEELAEIFDDCGPVQDCRVCGDPNSAMRFAFIEFRDEEAVSKALAKAGMRIGSFSLRILPSKTAIVPVNNKYLPRSEEERELCSRTIYVANIDKRADRKDVKAFFENLCGSVTKLRLLGDSHHMSRIAFVEFFEAESAHRALDISGALLGMLPLRISPSKTPVRSSPTDIQSDRNKQRPQRAPGSYSLLRSCGSLSDKSSLGSS</sequence>
<dbReference type="Gene3D" id="3.30.70.330">
    <property type="match status" value="2"/>
</dbReference>
<feature type="region of interest" description="Disordered" evidence="2">
    <location>
        <begin position="105"/>
        <end position="129"/>
    </location>
</feature>
<dbReference type="PANTHER" id="PTHR32343">
    <property type="entry name" value="SERINE/ARGININE-RICH SPLICING FACTOR"/>
    <property type="match status" value="1"/>
</dbReference>
<evidence type="ECO:0000256" key="2">
    <source>
        <dbReference type="SAM" id="MobiDB-lite"/>
    </source>
</evidence>
<dbReference type="InterPro" id="IPR009818">
    <property type="entry name" value="PAM2_motif"/>
</dbReference>
<evidence type="ECO:0000259" key="3">
    <source>
        <dbReference type="PROSITE" id="PS50102"/>
    </source>
</evidence>
<evidence type="ECO:0000256" key="1">
    <source>
        <dbReference type="PROSITE-ProRule" id="PRU00176"/>
    </source>
</evidence>
<evidence type="ECO:0000313" key="4">
    <source>
        <dbReference type="EMBL" id="KAK9840379.1"/>
    </source>
</evidence>
<dbReference type="Pfam" id="PF00076">
    <property type="entry name" value="RRM_1"/>
    <property type="match status" value="2"/>
</dbReference>
<dbReference type="InterPro" id="IPR012677">
    <property type="entry name" value="Nucleotide-bd_a/b_plait_sf"/>
</dbReference>
<dbReference type="InterPro" id="IPR035979">
    <property type="entry name" value="RBD_domain_sf"/>
</dbReference>
<name>A0AAW1S2R6_9CHLO</name>
<feature type="region of interest" description="Disordered" evidence="2">
    <location>
        <begin position="141"/>
        <end position="169"/>
    </location>
</feature>
<dbReference type="InterPro" id="IPR034825">
    <property type="entry name" value="CID8-like_RRM2"/>
</dbReference>
<feature type="compositionally biased region" description="Polar residues" evidence="2">
    <location>
        <begin position="356"/>
        <end position="367"/>
    </location>
</feature>